<dbReference type="GO" id="GO:0006260">
    <property type="term" value="P:DNA replication"/>
    <property type="evidence" value="ECO:0007669"/>
    <property type="project" value="UniProtKB-KW"/>
</dbReference>
<evidence type="ECO:0000256" key="3">
    <source>
        <dbReference type="SAM" id="MobiDB-lite"/>
    </source>
</evidence>
<dbReference type="STRING" id="200324.A0A2N5VSB3"/>
<evidence type="ECO:0000256" key="2">
    <source>
        <dbReference type="ARBA" id="ARBA00022705"/>
    </source>
</evidence>
<keyword evidence="5" id="KW-1185">Reference proteome</keyword>
<proteinExistence type="inferred from homology"/>
<dbReference type="PANTHER" id="PTHR13395:SF6">
    <property type="entry name" value="SISTER CHROMATID COHESION PROTEIN DCC1"/>
    <property type="match status" value="1"/>
</dbReference>
<dbReference type="PANTHER" id="PTHR13395">
    <property type="entry name" value="SISTER CHROMATID COHESION PROTEIN DCC1-RELATED"/>
    <property type="match status" value="1"/>
</dbReference>
<dbReference type="Proteomes" id="UP000235388">
    <property type="component" value="Unassembled WGS sequence"/>
</dbReference>
<evidence type="ECO:0000256" key="1">
    <source>
        <dbReference type="ARBA" id="ARBA00007017"/>
    </source>
</evidence>
<comment type="similarity">
    <text evidence="1">Belongs to the DCC1 family.</text>
</comment>
<feature type="region of interest" description="Disordered" evidence="3">
    <location>
        <begin position="113"/>
        <end position="157"/>
    </location>
</feature>
<dbReference type="AlphaFoldDB" id="A0A2N5VSB3"/>
<dbReference type="GO" id="GO:0031390">
    <property type="term" value="C:Ctf18 RFC-like complex"/>
    <property type="evidence" value="ECO:0007669"/>
    <property type="project" value="InterPro"/>
</dbReference>
<dbReference type="GO" id="GO:0000785">
    <property type="term" value="C:chromatin"/>
    <property type="evidence" value="ECO:0007669"/>
    <property type="project" value="TreeGrafter"/>
</dbReference>
<dbReference type="GO" id="GO:0000775">
    <property type="term" value="C:chromosome, centromeric region"/>
    <property type="evidence" value="ECO:0007669"/>
    <property type="project" value="TreeGrafter"/>
</dbReference>
<reference evidence="4 5" key="1">
    <citation type="submission" date="2017-11" db="EMBL/GenBank/DDBJ databases">
        <title>De novo assembly and phasing of dikaryotic genomes from two isolates of Puccinia coronata f. sp. avenae, the causal agent of oat crown rust.</title>
        <authorList>
            <person name="Miller M.E."/>
            <person name="Zhang Y."/>
            <person name="Omidvar V."/>
            <person name="Sperschneider J."/>
            <person name="Schwessinger B."/>
            <person name="Raley C."/>
            <person name="Palmer J.M."/>
            <person name="Garnica D."/>
            <person name="Upadhyaya N."/>
            <person name="Rathjen J."/>
            <person name="Taylor J.M."/>
            <person name="Park R.F."/>
            <person name="Dodds P.N."/>
            <person name="Hirsch C.D."/>
            <person name="Kianian S.F."/>
            <person name="Figueroa M."/>
        </authorList>
    </citation>
    <scope>NUCLEOTIDE SEQUENCE [LARGE SCALE GENOMIC DNA]</scope>
    <source>
        <strain evidence="4">12NC29</strain>
    </source>
</reference>
<evidence type="ECO:0000313" key="4">
    <source>
        <dbReference type="EMBL" id="PLW52867.1"/>
    </source>
</evidence>
<evidence type="ECO:0008006" key="6">
    <source>
        <dbReference type="Google" id="ProtNLM"/>
    </source>
</evidence>
<evidence type="ECO:0000313" key="5">
    <source>
        <dbReference type="Proteomes" id="UP000235388"/>
    </source>
</evidence>
<dbReference type="Pfam" id="PF09724">
    <property type="entry name" value="Dcc1"/>
    <property type="match status" value="1"/>
</dbReference>
<gene>
    <name evidence="4" type="ORF">PCANC_08700</name>
</gene>
<dbReference type="InterPro" id="IPR019128">
    <property type="entry name" value="Dcc1"/>
</dbReference>
<accession>A0A2N5VSB3</accession>
<keyword evidence="2" id="KW-0235">DNA replication</keyword>
<dbReference type="EMBL" id="PGCJ01000072">
    <property type="protein sequence ID" value="PLW52867.1"/>
    <property type="molecule type" value="Genomic_DNA"/>
</dbReference>
<feature type="compositionally biased region" description="Basic and acidic residues" evidence="3">
    <location>
        <begin position="113"/>
        <end position="125"/>
    </location>
</feature>
<comment type="caution">
    <text evidence="4">The sequence shown here is derived from an EMBL/GenBank/DDBJ whole genome shotgun (WGS) entry which is preliminary data.</text>
</comment>
<dbReference type="OrthoDB" id="276989at2759"/>
<sequence>MDRGLMGCVHIAKAILNSRLNLSSAHAVQAFIRETSDPVFLDLNNCLGIAVQAVLNEYQLVKQVAPLNRSPGTLAKQEYLTSVSLKHSCSTGRFGRYVSSRTRLVLFSGRTHRSGDLDQTCEDRRPKKPPVDSPGIFQGVNATDGRQRPNGRNDKQLTMTTTSSEHELHSISFASPSHHQEIFYSNIHPSDEDELVNTSYLLLDLPTELLDPVKKQINGQETEDMVLQMELRGRNQDEVVLTTPHKTFQLRTVQNSNSVMICGTTSSDSENHKLGLTVLKLVHETVQLTDVTSFPGNRLDRIKELLHSHLYTGETNEAQRRILEDSKSERLPPPVTLNSLSQEVRASDSEISGYLRQLYVIELDGSLRMISLGYLSTILSSLLKTLDELGVAPQEQFATGPVLDIMTSRSDIRQAVLLQILQKFLVDLKLHPPYDTFDPQENVRLKTEEVVNLIGLSQLLCIKPTQVQSSHNPKEHRYVQKIKVETFLASWKSRLPEPFSECCAIESLSSHSILSDDQATITVIPIDKLSLDPKTRMSQLFEIHSKWKIEQIEPFLKPITGGGIPKKFDELVLKFCRKIKEPAPDSTSQSSKLAHVKKSNTSETVWLTARNKW</sequence>
<dbReference type="GO" id="GO:0034088">
    <property type="term" value="P:maintenance of mitotic sister chromatid cohesion"/>
    <property type="evidence" value="ECO:0007669"/>
    <property type="project" value="TreeGrafter"/>
</dbReference>
<protein>
    <recommendedName>
        <fullName evidence="6">Sister chromatid cohesion protein DCC1</fullName>
    </recommendedName>
</protein>
<organism evidence="4 5">
    <name type="scientific">Puccinia coronata f. sp. avenae</name>
    <dbReference type="NCBI Taxonomy" id="200324"/>
    <lineage>
        <taxon>Eukaryota</taxon>
        <taxon>Fungi</taxon>
        <taxon>Dikarya</taxon>
        <taxon>Basidiomycota</taxon>
        <taxon>Pucciniomycotina</taxon>
        <taxon>Pucciniomycetes</taxon>
        <taxon>Pucciniales</taxon>
        <taxon>Pucciniaceae</taxon>
        <taxon>Puccinia</taxon>
    </lineage>
</organism>
<feature type="compositionally biased region" description="Basic and acidic residues" evidence="3">
    <location>
        <begin position="145"/>
        <end position="155"/>
    </location>
</feature>
<name>A0A2N5VSB3_9BASI</name>